<name>I0KBV0_9BACT</name>
<reference evidence="2 3" key="1">
    <citation type="journal article" date="2012" name="J. Bacteriol.">
        <title>Genome Sequence of Fibrella aestuarina BUZ 2T, a Filamentous Marine Bacterium.</title>
        <authorList>
            <person name="Filippini M."/>
            <person name="Qi W."/>
            <person name="Blom J."/>
            <person name="Goesmann A."/>
            <person name="Smits T.H."/>
            <person name="Bagheri H.C."/>
        </authorList>
    </citation>
    <scope>NUCLEOTIDE SEQUENCE [LARGE SCALE GENOMIC DNA]</scope>
    <source>
        <strain evidence="3">BUZ 2T</strain>
    </source>
</reference>
<feature type="signal peptide" evidence="1">
    <location>
        <begin position="1"/>
        <end position="23"/>
    </location>
</feature>
<accession>I0KBV0</accession>
<dbReference type="STRING" id="1166018.FAES_3596"/>
<feature type="chain" id="PRO_5003630558" description="WD40 domain protein beta Propeller" evidence="1">
    <location>
        <begin position="24"/>
        <end position="1003"/>
    </location>
</feature>
<dbReference type="EMBL" id="HE796683">
    <property type="protein sequence ID" value="CCH01603.1"/>
    <property type="molecule type" value="Genomic_DNA"/>
</dbReference>
<dbReference type="HOGENOM" id="CLU_013076_0_0_10"/>
<sequence>MLLDTTNLKLLPLALLLTLSAAAQNLPILEQPPASLRLYQLNTPHFRVIYPDGFQQRAQQTAQRLEQIYEPVGAGLEQRPRPLSVVLRNQTTVSNGFATLFPRHAEFYAVPPQDPALLGTLNWLDLLAVHEYRHIVQYEKAYQGYGKVLYYLLGAQGLSFATNVVTPDWFLEGDAVGTETILTRSGRGRIPAFELSMRTNLLTRRPFSYAKATGGSFRDNVPNHYELGYFLTTKLKRTYGPNAWSGALNRIYRQFPFYPFSFSNGLKQTTKSAENPTGTRVDDLYAETVNDLIETWKRRQDSLTLTPATTYPVNAEKAETPRPVFTNYRYPQYLTDSTILCIKSGLGDIQQVVLLSRNGHDPAHREKRVYTQGLVLNEPTYFSATPQMACWIENRYDPRWLQRIYGEIKLLDLATGRVRRLTTRSRYTAVALSPDNSRLVALRTTDSYQNELVVLDSQTGRELAVLPNPANDFYVNPRWHNGRTLVTVTLTKGGKTIEFIDTETGQKRALLPPTNLNLSHPQSYGNTHILVNSPQSGIDNVYAVEIASGTVSRVTSRPFGAYHATVSPTGRWLAFEDFDTHGYRVAEAPLDPAAWPPADISRADSPAESTRYFGPLLSAGAQRLPPVAADSIPNLPTSAPGRFRRLAHAFNPYSWGPTFGSTGQSLNVGIQSRDLLNTTQFTAGYTYNQSEQTGALGVNVSYQGLYPVFDVGFQTGNRRTSIPANPTSPSSGIRTDTWRYNELTAGIRLPLQLTRSRFLQSANLFAYYGLLSVSGYELPGRYFTETGNGILHTLLYGASYNYLLRQSRRDVGNRLGVSGSTSLRSTPFAQTTGQLRGLQWANTLNLFVPGLGKHHSLRLRGAYQYQWGAPDAKNLYRFGAAVLYPRGAAYTSFDNLWVAGADYRLPLADLHLSITRLLYIQRLKGNLFSDYAWGNSRFLQIDSRNVVRGIVPVSSYDWTVGGDLSVVFNPLRLRTPLEVGLRAGYDVRNRAVFVQPLVIDIGF</sequence>
<dbReference type="PATRIC" id="fig|1166018.3.peg.5376"/>
<dbReference type="Gene3D" id="2.120.10.30">
    <property type="entry name" value="TolB, C-terminal domain"/>
    <property type="match status" value="1"/>
</dbReference>
<dbReference type="PANTHER" id="PTHR36842">
    <property type="entry name" value="PROTEIN TOLB HOMOLOG"/>
    <property type="match status" value="1"/>
</dbReference>
<proteinExistence type="predicted"/>
<keyword evidence="3" id="KW-1185">Reference proteome</keyword>
<gene>
    <name evidence="2" type="ORF">FAES_3596</name>
</gene>
<evidence type="ECO:0000256" key="1">
    <source>
        <dbReference type="SAM" id="SignalP"/>
    </source>
</evidence>
<dbReference type="InterPro" id="IPR011042">
    <property type="entry name" value="6-blade_b-propeller_TolB-like"/>
</dbReference>
<evidence type="ECO:0008006" key="4">
    <source>
        <dbReference type="Google" id="ProtNLM"/>
    </source>
</evidence>
<keyword evidence="1" id="KW-0732">Signal</keyword>
<dbReference type="AlphaFoldDB" id="I0KBV0"/>
<dbReference type="SUPFAM" id="SSF82171">
    <property type="entry name" value="DPP6 N-terminal domain-like"/>
    <property type="match status" value="1"/>
</dbReference>
<dbReference type="eggNOG" id="COG0823">
    <property type="taxonomic scope" value="Bacteria"/>
</dbReference>
<dbReference type="PANTHER" id="PTHR36842:SF1">
    <property type="entry name" value="PROTEIN TOLB"/>
    <property type="match status" value="1"/>
</dbReference>
<organism evidence="2 3">
    <name type="scientific">Fibrella aestuarina BUZ 2</name>
    <dbReference type="NCBI Taxonomy" id="1166018"/>
    <lineage>
        <taxon>Bacteria</taxon>
        <taxon>Pseudomonadati</taxon>
        <taxon>Bacteroidota</taxon>
        <taxon>Cytophagia</taxon>
        <taxon>Cytophagales</taxon>
        <taxon>Spirosomataceae</taxon>
        <taxon>Fibrella</taxon>
    </lineage>
</organism>
<protein>
    <recommendedName>
        <fullName evidence="4">WD40 domain protein beta Propeller</fullName>
    </recommendedName>
</protein>
<dbReference type="KEGG" id="fae:FAES_3596"/>
<evidence type="ECO:0000313" key="3">
    <source>
        <dbReference type="Proteomes" id="UP000011058"/>
    </source>
</evidence>
<evidence type="ECO:0000313" key="2">
    <source>
        <dbReference type="EMBL" id="CCH01603.1"/>
    </source>
</evidence>
<dbReference type="Proteomes" id="UP000011058">
    <property type="component" value="Chromosome"/>
</dbReference>